<dbReference type="EMBL" id="BCMS01000006">
    <property type="protein sequence ID" value="GAQ24003.1"/>
    <property type="molecule type" value="Genomic_DNA"/>
</dbReference>
<evidence type="ECO:0000313" key="2">
    <source>
        <dbReference type="Proteomes" id="UP000056209"/>
    </source>
</evidence>
<dbReference type="RefSeq" id="WP_058980238.1">
    <property type="nucleotide sequence ID" value="NZ_BCMS01000006.1"/>
</dbReference>
<evidence type="ECO:0000313" key="1">
    <source>
        <dbReference type="EMBL" id="GAQ24003.1"/>
    </source>
</evidence>
<gene>
    <name evidence="1" type="ORF">DEIGR_400136</name>
</gene>
<reference evidence="2" key="1">
    <citation type="submission" date="2015-11" db="EMBL/GenBank/DDBJ databases">
        <title>Draft Genome Sequence of the Radioresistant Bacterium Deinococcus grandis, Isolated from Freshwater Fish in Japan.</title>
        <authorList>
            <person name="Satoh K."/>
            <person name="Onodera T."/>
            <person name="Omoso K."/>
            <person name="Takeda-Yano K."/>
            <person name="Katayama T."/>
            <person name="Oono Y."/>
            <person name="Narumi I."/>
        </authorList>
    </citation>
    <scope>NUCLEOTIDE SEQUENCE [LARGE SCALE GENOMIC DNA]</scope>
    <source>
        <strain evidence="2">ATCC 43672</strain>
    </source>
</reference>
<protein>
    <submittedName>
        <fullName evidence="1">Outer membrane autotransporter barrel domain protein</fullName>
    </submittedName>
</protein>
<accession>A0A100HNJ5</accession>
<comment type="caution">
    <text evidence="1">The sequence shown here is derived from an EMBL/GenBank/DDBJ whole genome shotgun (WGS) entry which is preliminary data.</text>
</comment>
<dbReference type="Proteomes" id="UP000056209">
    <property type="component" value="Unassembled WGS sequence"/>
</dbReference>
<organism evidence="1 2">
    <name type="scientific">Deinococcus grandis</name>
    <dbReference type="NCBI Taxonomy" id="57498"/>
    <lineage>
        <taxon>Bacteria</taxon>
        <taxon>Thermotogati</taxon>
        <taxon>Deinococcota</taxon>
        <taxon>Deinococci</taxon>
        <taxon>Deinococcales</taxon>
        <taxon>Deinococcaceae</taxon>
        <taxon>Deinococcus</taxon>
    </lineage>
</organism>
<keyword evidence="2" id="KW-1185">Reference proteome</keyword>
<sequence length="82" mass="9181">MTWPDVRRALRRIPWTQPVPSRATPTARLTVQLRVPACAHLLDGNAARWRVNGTPPPRLQAFTHHDGADFLTLPLWPNGAPT</sequence>
<dbReference type="AlphaFoldDB" id="A0A100HNJ5"/>
<proteinExistence type="predicted"/>
<name>A0A100HNJ5_9DEIO</name>